<evidence type="ECO:0000313" key="11">
    <source>
        <dbReference type="EMBL" id="SET47321.1"/>
    </source>
</evidence>
<evidence type="ECO:0000256" key="5">
    <source>
        <dbReference type="ARBA" id="ARBA00022448"/>
    </source>
</evidence>
<dbReference type="GO" id="GO:0005886">
    <property type="term" value="C:plasma membrane"/>
    <property type="evidence" value="ECO:0007669"/>
    <property type="project" value="UniProtKB-SubCell"/>
</dbReference>
<evidence type="ECO:0000256" key="9">
    <source>
        <dbReference type="ARBA" id="ARBA00023136"/>
    </source>
</evidence>
<dbReference type="PANTHER" id="PTHR36122:SF2">
    <property type="entry name" value="NICOTINAMIDE RIBOSIDE TRANSPORTER PNUC"/>
    <property type="match status" value="1"/>
</dbReference>
<feature type="transmembrane region" description="Helical" evidence="10">
    <location>
        <begin position="36"/>
        <end position="56"/>
    </location>
</feature>
<evidence type="ECO:0000256" key="6">
    <source>
        <dbReference type="ARBA" id="ARBA00022475"/>
    </source>
</evidence>
<feature type="transmembrane region" description="Helical" evidence="10">
    <location>
        <begin position="62"/>
        <end position="79"/>
    </location>
</feature>
<keyword evidence="12" id="KW-1185">Reference proteome</keyword>
<dbReference type="STRING" id="349064.SAMN05660429_01886"/>
<organism evidence="11 12">
    <name type="scientific">Thalassotalea agarivorans</name>
    <name type="common">Thalassomonas agarivorans</name>
    <dbReference type="NCBI Taxonomy" id="349064"/>
    <lineage>
        <taxon>Bacteria</taxon>
        <taxon>Pseudomonadati</taxon>
        <taxon>Pseudomonadota</taxon>
        <taxon>Gammaproteobacteria</taxon>
        <taxon>Alteromonadales</taxon>
        <taxon>Colwelliaceae</taxon>
        <taxon>Thalassotalea</taxon>
    </lineage>
</organism>
<comment type="similarity">
    <text evidence="3">Belongs to the nicotinamide ribonucleoside (NR) uptake permease (TC 4.B.1) family.</text>
</comment>
<dbReference type="NCBIfam" id="TIGR01528">
    <property type="entry name" value="NMN_trans_PnuC"/>
    <property type="match status" value="1"/>
</dbReference>
<name>A0A1I0EPW2_THASX</name>
<dbReference type="RefSeq" id="WP_093329556.1">
    <property type="nucleotide sequence ID" value="NZ_AP027363.1"/>
</dbReference>
<dbReference type="EMBL" id="FOHK01000008">
    <property type="protein sequence ID" value="SET47321.1"/>
    <property type="molecule type" value="Genomic_DNA"/>
</dbReference>
<dbReference type="GO" id="GO:0034257">
    <property type="term" value="F:nicotinamide riboside transmembrane transporter activity"/>
    <property type="evidence" value="ECO:0007669"/>
    <property type="project" value="InterPro"/>
</dbReference>
<evidence type="ECO:0000256" key="3">
    <source>
        <dbReference type="ARBA" id="ARBA00006669"/>
    </source>
</evidence>
<keyword evidence="6" id="KW-1003">Cell membrane</keyword>
<keyword evidence="7 10" id="KW-0812">Transmembrane</keyword>
<dbReference type="InterPro" id="IPR006419">
    <property type="entry name" value="NMN_transpt_PnuC"/>
</dbReference>
<protein>
    <recommendedName>
        <fullName evidence="4">Nicotinamide riboside transporter PnuC</fullName>
    </recommendedName>
</protein>
<proteinExistence type="inferred from homology"/>
<keyword evidence="5" id="KW-0813">Transport</keyword>
<dbReference type="OrthoDB" id="9791248at2"/>
<accession>A0A1I0EPW2</accession>
<evidence type="ECO:0000256" key="1">
    <source>
        <dbReference type="ARBA" id="ARBA00002672"/>
    </source>
</evidence>
<gene>
    <name evidence="11" type="ORF">SAMN05660429_01886</name>
</gene>
<evidence type="ECO:0000313" key="12">
    <source>
        <dbReference type="Proteomes" id="UP000199308"/>
    </source>
</evidence>
<comment type="function">
    <text evidence="1">Required for nicotinamide riboside transport across the inner membrane.</text>
</comment>
<dbReference type="PANTHER" id="PTHR36122">
    <property type="entry name" value="NICOTINAMIDE RIBOSIDE TRANSPORTER PNUC"/>
    <property type="match status" value="1"/>
</dbReference>
<feature type="transmembrane region" description="Helical" evidence="10">
    <location>
        <begin position="100"/>
        <end position="119"/>
    </location>
</feature>
<feature type="transmembrane region" description="Helical" evidence="10">
    <location>
        <begin position="151"/>
        <end position="166"/>
    </location>
</feature>
<reference evidence="11 12" key="1">
    <citation type="submission" date="2016-10" db="EMBL/GenBank/DDBJ databases">
        <authorList>
            <person name="de Groot N.N."/>
        </authorList>
    </citation>
    <scope>NUCLEOTIDE SEQUENCE [LARGE SCALE GENOMIC DNA]</scope>
    <source>
        <strain evidence="11 12">DSM 19706</strain>
    </source>
</reference>
<feature type="transmembrane region" description="Helical" evidence="10">
    <location>
        <begin position="125"/>
        <end position="144"/>
    </location>
</feature>
<evidence type="ECO:0000256" key="10">
    <source>
        <dbReference type="SAM" id="Phobius"/>
    </source>
</evidence>
<evidence type="ECO:0000256" key="7">
    <source>
        <dbReference type="ARBA" id="ARBA00022692"/>
    </source>
</evidence>
<evidence type="ECO:0000256" key="2">
    <source>
        <dbReference type="ARBA" id="ARBA00004651"/>
    </source>
</evidence>
<evidence type="ECO:0000256" key="4">
    <source>
        <dbReference type="ARBA" id="ARBA00017522"/>
    </source>
</evidence>
<dbReference type="Proteomes" id="UP000199308">
    <property type="component" value="Unassembled WGS sequence"/>
</dbReference>
<feature type="transmembrane region" description="Helical" evidence="10">
    <location>
        <begin position="6"/>
        <end position="29"/>
    </location>
</feature>
<comment type="subcellular location">
    <subcellularLocation>
        <location evidence="2">Cell membrane</location>
        <topology evidence="2">Multi-pass membrane protein</topology>
    </subcellularLocation>
</comment>
<feature type="transmembrane region" description="Helical" evidence="10">
    <location>
        <begin position="172"/>
        <end position="189"/>
    </location>
</feature>
<dbReference type="Pfam" id="PF04973">
    <property type="entry name" value="NMN_transporter"/>
    <property type="match status" value="1"/>
</dbReference>
<dbReference type="AlphaFoldDB" id="A0A1I0EPW2"/>
<evidence type="ECO:0000256" key="8">
    <source>
        <dbReference type="ARBA" id="ARBA00022989"/>
    </source>
</evidence>
<sequence length="205" mass="23908">MINEIYAYFATLPMWELIAVFTAIIYVVFAARENIWCWPAALVSTAIYTAIFYDVYLWMDGLLQVYYFAMAIYGWWAWSKKGKQQDREVQIHQWSMSTHVKAIAVLTLLSFGLGFFMANYTPADFPYIDSATTVFAVFTTFLVARKVLENWLYWIVINSVSIYIYIEKGLIPTAFLFVVYVIIAIYGYIHWRQRYTQSQAIATTA</sequence>
<keyword evidence="8 10" id="KW-1133">Transmembrane helix</keyword>
<keyword evidence="9 10" id="KW-0472">Membrane</keyword>